<dbReference type="AlphaFoldDB" id="A0A2S8GKH3"/>
<dbReference type="OrthoDB" id="284162at2"/>
<keyword evidence="1" id="KW-0732">Signal</keyword>
<gene>
    <name evidence="2" type="ORF">C5Y93_19195</name>
</gene>
<evidence type="ECO:0000256" key="1">
    <source>
        <dbReference type="SAM" id="SignalP"/>
    </source>
</evidence>
<feature type="chain" id="PRO_5015777038" evidence="1">
    <location>
        <begin position="23"/>
        <end position="80"/>
    </location>
</feature>
<sequence>MRNWLLATVAVLMLSFSAQTEAGSPAQYWIVAPVNSANPVMTPRPKTPYAYGWFGTTQTHCEGSWHRGYYRPSFIDWTFR</sequence>
<evidence type="ECO:0000313" key="2">
    <source>
        <dbReference type="EMBL" id="PQO44534.1"/>
    </source>
</evidence>
<evidence type="ECO:0000313" key="3">
    <source>
        <dbReference type="Proteomes" id="UP000237819"/>
    </source>
</evidence>
<dbReference type="Proteomes" id="UP000237819">
    <property type="component" value="Unassembled WGS sequence"/>
</dbReference>
<dbReference type="EMBL" id="PUHZ01000019">
    <property type="protein sequence ID" value="PQO44534.1"/>
    <property type="molecule type" value="Genomic_DNA"/>
</dbReference>
<dbReference type="RefSeq" id="WP_105337061.1">
    <property type="nucleotide sequence ID" value="NZ_PUHZ01000019.1"/>
</dbReference>
<proteinExistence type="predicted"/>
<comment type="caution">
    <text evidence="2">The sequence shown here is derived from an EMBL/GenBank/DDBJ whole genome shotgun (WGS) entry which is preliminary data.</text>
</comment>
<accession>A0A2S8GKH3</accession>
<feature type="signal peptide" evidence="1">
    <location>
        <begin position="1"/>
        <end position="22"/>
    </location>
</feature>
<organism evidence="2 3">
    <name type="scientific">Blastopirellula marina</name>
    <dbReference type="NCBI Taxonomy" id="124"/>
    <lineage>
        <taxon>Bacteria</taxon>
        <taxon>Pseudomonadati</taxon>
        <taxon>Planctomycetota</taxon>
        <taxon>Planctomycetia</taxon>
        <taxon>Pirellulales</taxon>
        <taxon>Pirellulaceae</taxon>
        <taxon>Blastopirellula</taxon>
    </lineage>
</organism>
<reference evidence="2 3" key="1">
    <citation type="submission" date="2018-02" db="EMBL/GenBank/DDBJ databases">
        <title>Comparative genomes isolates from brazilian mangrove.</title>
        <authorList>
            <person name="Araujo J.E."/>
            <person name="Taketani R.G."/>
            <person name="Silva M.C.P."/>
            <person name="Loureco M.V."/>
            <person name="Andreote F.D."/>
        </authorList>
    </citation>
    <scope>NUCLEOTIDE SEQUENCE [LARGE SCALE GENOMIC DNA]</scope>
    <source>
        <strain evidence="2 3">Nap-Phe MGV</strain>
    </source>
</reference>
<name>A0A2S8GKH3_9BACT</name>
<protein>
    <submittedName>
        <fullName evidence="2">Uncharacterized protein</fullName>
    </submittedName>
</protein>